<dbReference type="SMART" id="SM00257">
    <property type="entry name" value="LysM"/>
    <property type="match status" value="7"/>
</dbReference>
<feature type="region of interest" description="Disordered" evidence="1">
    <location>
        <begin position="543"/>
        <end position="592"/>
    </location>
</feature>
<dbReference type="Pfam" id="PF13529">
    <property type="entry name" value="Peptidase_C39_2"/>
    <property type="match status" value="1"/>
</dbReference>
<keyword evidence="2" id="KW-0732">Signal</keyword>
<dbReference type="KEGG" id="abae:CL176_03500"/>
<dbReference type="Proteomes" id="UP000263232">
    <property type="component" value="Chromosome"/>
</dbReference>
<dbReference type="PANTHER" id="PTHR33734">
    <property type="entry name" value="LYSM DOMAIN-CONTAINING GPI-ANCHORED PROTEIN 2"/>
    <property type="match status" value="1"/>
</dbReference>
<organism evidence="4 5">
    <name type="scientific">Suicoccus acidiformans</name>
    <dbReference type="NCBI Taxonomy" id="2036206"/>
    <lineage>
        <taxon>Bacteria</taxon>
        <taxon>Bacillati</taxon>
        <taxon>Bacillota</taxon>
        <taxon>Bacilli</taxon>
        <taxon>Lactobacillales</taxon>
        <taxon>Aerococcaceae</taxon>
        <taxon>Suicoccus</taxon>
    </lineage>
</organism>
<feature type="compositionally biased region" description="Polar residues" evidence="1">
    <location>
        <begin position="543"/>
        <end position="577"/>
    </location>
</feature>
<accession>A0A347WJB4</accession>
<dbReference type="Gene3D" id="3.90.70.10">
    <property type="entry name" value="Cysteine proteinases"/>
    <property type="match status" value="1"/>
</dbReference>
<feature type="domain" description="LysM" evidence="3">
    <location>
        <begin position="208"/>
        <end position="251"/>
    </location>
</feature>
<feature type="domain" description="LysM" evidence="3">
    <location>
        <begin position="592"/>
        <end position="635"/>
    </location>
</feature>
<dbReference type="AlphaFoldDB" id="A0A347WJB4"/>
<evidence type="ECO:0000313" key="4">
    <source>
        <dbReference type="EMBL" id="AXY25171.1"/>
    </source>
</evidence>
<proteinExistence type="predicted"/>
<dbReference type="InterPro" id="IPR039564">
    <property type="entry name" value="Peptidase_C39-like"/>
</dbReference>
<dbReference type="PANTHER" id="PTHR33734:SF22">
    <property type="entry name" value="MEMBRANE-BOUND LYTIC MUREIN TRANSGLYCOSYLASE D"/>
    <property type="match status" value="1"/>
</dbReference>
<dbReference type="Gene3D" id="3.10.350.10">
    <property type="entry name" value="LysM domain"/>
    <property type="match status" value="7"/>
</dbReference>
<dbReference type="InterPro" id="IPR018392">
    <property type="entry name" value="LysM"/>
</dbReference>
<dbReference type="GO" id="GO:0008932">
    <property type="term" value="F:lytic endotransglycosylase activity"/>
    <property type="evidence" value="ECO:0007669"/>
    <property type="project" value="TreeGrafter"/>
</dbReference>
<keyword evidence="5" id="KW-1185">Reference proteome</keyword>
<reference evidence="4 5" key="1">
    <citation type="submission" date="2017-09" db="EMBL/GenBank/DDBJ databases">
        <title>Complete genome sequence of Oxytococcus suis strain ZY16052.</title>
        <authorList>
            <person name="Li F."/>
        </authorList>
    </citation>
    <scope>NUCLEOTIDE SEQUENCE [LARGE SCALE GENOMIC DNA]</scope>
    <source>
        <strain evidence="4 5">ZY16052</strain>
    </source>
</reference>
<gene>
    <name evidence="4" type="ORF">CL176_03500</name>
</gene>
<feature type="domain" description="LysM" evidence="3">
    <location>
        <begin position="282"/>
        <end position="325"/>
    </location>
</feature>
<dbReference type="InterPro" id="IPR036779">
    <property type="entry name" value="LysM_dom_sf"/>
</dbReference>
<evidence type="ECO:0000313" key="5">
    <source>
        <dbReference type="Proteomes" id="UP000263232"/>
    </source>
</evidence>
<dbReference type="Pfam" id="PF01476">
    <property type="entry name" value="LysM"/>
    <property type="match status" value="7"/>
</dbReference>
<dbReference type="PROSITE" id="PS51782">
    <property type="entry name" value="LYSM"/>
    <property type="match status" value="7"/>
</dbReference>
<dbReference type="SUPFAM" id="SSF54106">
    <property type="entry name" value="LysM domain"/>
    <property type="match status" value="7"/>
</dbReference>
<feature type="domain" description="LysM" evidence="3">
    <location>
        <begin position="136"/>
        <end position="179"/>
    </location>
</feature>
<evidence type="ECO:0000256" key="2">
    <source>
        <dbReference type="SAM" id="SignalP"/>
    </source>
</evidence>
<evidence type="ECO:0000256" key="1">
    <source>
        <dbReference type="SAM" id="MobiDB-lite"/>
    </source>
</evidence>
<sequence length="839" mass="91402">MENTYNLLSKKNLTYSASILVAALAFAGQASDVQAQEAAQVDATVQSSLEVTTSETQTETPQASQVGTSVDSVSLVTAEVPTSSDVVETGSLDIEESLGQDVQPAEAQAQSTGIQERQVASYAATIVEPEATYTPKRHQVKHGEYLYSIGQRYGVSVQNLKDWNNLNSNVIYSNMSLIVEKPVANSVASTPVSQTQTAPVSTSQVAPQTYTIQRGDYLNKIARQHGVSVADLKAWNNLSSNLIHPNQKLYVSNPNVKPAVSNQPVAKPQAQAPTPSATQAAQTYTIQRGDYLNKIARQHGVSVADLKAWNNLSSNLIHPNQKLYVSNPNVKPAVSNQSVAKPQAQAPTPSATQAAQTYTIQRGDYLNKIARQHGVSVADLKAWNNLSSNLIHPNQKLYVSNPRVQAKPVSQPEPTAPKPVATQTQAAQTYTIQRGDYLNKIARQHGVSVADLKAWNNLSSNLIHPNQKLYVSNPNVKPAVSNQPVAKPQVQAQTPSATQAVQTYTIQRGDYLNKIARQHGVSVADLKTWNNLSSNLIHPNQKLYVSNPNVKSSPAGSAQETKGSNNESTQALTTPQAPTRVAQPAAVPTAPKTHTVQKGEYLYLIAKRHGVSVDQLKQWNNLSSNTLYTGTNLIVSDPTNVRGNVVAQESAIADKSMTYPALEENVRLARQLNVPFLSQHDPRWKDAPYGNDVSRTIWENGCGIVSLAMVDSYFKGELSNPADITKWAGLRHYQAGAGTKWSIFQDFANQYGYKMVNHGNNFDSAAAAIRNGSVGITSVQPGYFINGGHLMVLRGVDNGLVYVNDPYDSPKRKKQNSFKGHNESYMRRDGRNYWTFSKS</sequence>
<feature type="domain" description="LysM" evidence="3">
    <location>
        <begin position="428"/>
        <end position="471"/>
    </location>
</feature>
<feature type="chain" id="PRO_5038486802" description="LysM domain-containing protein" evidence="2">
    <location>
        <begin position="28"/>
        <end position="839"/>
    </location>
</feature>
<feature type="signal peptide" evidence="2">
    <location>
        <begin position="1"/>
        <end position="27"/>
    </location>
</feature>
<protein>
    <recommendedName>
        <fullName evidence="3">LysM domain-containing protein</fullName>
    </recommendedName>
</protein>
<feature type="domain" description="LysM" evidence="3">
    <location>
        <begin position="502"/>
        <end position="545"/>
    </location>
</feature>
<dbReference type="EMBL" id="CP023434">
    <property type="protein sequence ID" value="AXY25171.1"/>
    <property type="molecule type" value="Genomic_DNA"/>
</dbReference>
<name>A0A347WJB4_9LACT</name>
<dbReference type="RefSeq" id="WP_118990085.1">
    <property type="nucleotide sequence ID" value="NZ_CP023434.1"/>
</dbReference>
<dbReference type="OrthoDB" id="2145421at2"/>
<feature type="domain" description="LysM" evidence="3">
    <location>
        <begin position="356"/>
        <end position="399"/>
    </location>
</feature>
<evidence type="ECO:0000259" key="3">
    <source>
        <dbReference type="PROSITE" id="PS51782"/>
    </source>
</evidence>
<dbReference type="CDD" id="cd00118">
    <property type="entry name" value="LysM"/>
    <property type="match status" value="7"/>
</dbReference>